<comment type="catalytic activity">
    <reaction evidence="6">
        <text>CMP + ATP = CDP + ADP</text>
        <dbReference type="Rhea" id="RHEA:11600"/>
        <dbReference type="ChEBI" id="CHEBI:30616"/>
        <dbReference type="ChEBI" id="CHEBI:58069"/>
        <dbReference type="ChEBI" id="CHEBI:60377"/>
        <dbReference type="ChEBI" id="CHEBI:456216"/>
        <dbReference type="EC" id="2.7.4.14"/>
    </reaction>
</comment>
<keyword evidence="8" id="KW-1185">Reference proteome</keyword>
<dbReference type="Gene3D" id="3.40.50.300">
    <property type="entry name" value="P-loop containing nucleotide triphosphate hydrolases"/>
    <property type="match status" value="1"/>
</dbReference>
<feature type="binding site" evidence="6">
    <location>
        <begin position="185"/>
        <end position="188"/>
    </location>
    <ligand>
        <name>a ribonucleoside 5'-phosphate</name>
        <dbReference type="ChEBI" id="CHEBI:58043"/>
    </ligand>
</feature>
<dbReference type="GO" id="GO:0005737">
    <property type="term" value="C:cytoplasm"/>
    <property type="evidence" value="ECO:0007669"/>
    <property type="project" value="UniProtKB-SubCell"/>
</dbReference>
<reference evidence="7" key="1">
    <citation type="submission" date="2021-05" db="EMBL/GenBank/DDBJ databases">
        <title>The genome of the haptophyte Pavlova lutheri (Diacronema luteri, Pavlovales) - a model for lipid biosynthesis in eukaryotic algae.</title>
        <authorList>
            <person name="Hulatt C.J."/>
            <person name="Posewitz M.C."/>
        </authorList>
    </citation>
    <scope>NUCLEOTIDE SEQUENCE</scope>
    <source>
        <strain evidence="7">NIVA-4/92</strain>
    </source>
</reference>
<dbReference type="NCBIfam" id="TIGR01359">
    <property type="entry name" value="UMP_CMP_kin_fam"/>
    <property type="match status" value="1"/>
</dbReference>
<feature type="binding site" evidence="6">
    <location>
        <position position="271"/>
    </location>
    <ligand>
        <name>ATP</name>
        <dbReference type="ChEBI" id="CHEBI:30616"/>
    </ligand>
</feature>
<dbReference type="Proteomes" id="UP000751190">
    <property type="component" value="Unassembled WGS sequence"/>
</dbReference>
<keyword evidence="4 6" id="KW-0067">ATP-binding</keyword>
<sequence>MSGFTSRRFLRRLGGGLSMLSVASAGAYVSAAMHPAAAQQKAPDSKPALAKAVYEQQLTIGQPHVTAFCEWLLAGCADALKQPGFMGAKLLRSTPPAANTPLVLFVLGGPGAGKGTQCARIVAEHGYIHLSAGDLLRAARQAGSSEGQLIDEYIREGRIVPVEITVALLRKAMAASGGSRFLIDGFPRNGDNLAGWHSQMGEVAHVGGVLMYDCAEAVMEARLLERGKTSGRADDNAAAIKKRFATYRAETMPVVGYYAQLGLVHTIDGSQPVEDVYDKTQQALAAVHKADALRRAQVQVVAHLYAADRASLERWLASPAGKAHEAAVRERAASMDGASRASGAVRSRVLDVSTSLKPYGLDSLRAFD</sequence>
<feature type="binding site" evidence="6">
    <location>
        <position position="232"/>
    </location>
    <ligand>
        <name>a ribonucleoside 5'-phosphate</name>
        <dbReference type="ChEBI" id="CHEBI:58043"/>
    </ligand>
</feature>
<dbReference type="Pfam" id="PF00406">
    <property type="entry name" value="ADK"/>
    <property type="match status" value="1"/>
</dbReference>
<comment type="cofactor">
    <cofactor evidence="6">
        <name>Mg(2+)</name>
        <dbReference type="ChEBI" id="CHEBI:18420"/>
    </cofactor>
    <text evidence="6">Binds 1 Mg(2+) ion per monomer.</text>
</comment>
<dbReference type="GO" id="GO:0005634">
    <property type="term" value="C:nucleus"/>
    <property type="evidence" value="ECO:0007669"/>
    <property type="project" value="UniProtKB-SubCell"/>
</dbReference>
<evidence type="ECO:0000256" key="5">
    <source>
        <dbReference type="ARBA" id="ARBA00048116"/>
    </source>
</evidence>
<proteinExistence type="inferred from homology"/>
<dbReference type="PRINTS" id="PR00094">
    <property type="entry name" value="ADENYLTKNASE"/>
</dbReference>
<dbReference type="GO" id="GO:0019205">
    <property type="term" value="F:nucleobase-containing compound kinase activity"/>
    <property type="evidence" value="ECO:0007669"/>
    <property type="project" value="InterPro"/>
</dbReference>
<comment type="subunit">
    <text evidence="6">Monomer.</text>
</comment>
<evidence type="ECO:0000256" key="3">
    <source>
        <dbReference type="ARBA" id="ARBA00022777"/>
    </source>
</evidence>
<feature type="binding site" evidence="6">
    <location>
        <position position="243"/>
    </location>
    <ligand>
        <name>a ribonucleoside 5'-phosphate</name>
        <dbReference type="ChEBI" id="CHEBI:58043"/>
    </ligand>
</feature>
<feature type="binding site" evidence="6">
    <location>
        <position position="192"/>
    </location>
    <ligand>
        <name>CMP</name>
        <dbReference type="ChEBI" id="CHEBI:60377"/>
    </ligand>
</feature>
<keyword evidence="6" id="KW-0665">Pyrimidine biosynthesis</keyword>
<evidence type="ECO:0000256" key="4">
    <source>
        <dbReference type="ARBA" id="ARBA00022840"/>
    </source>
</evidence>
<comment type="caution">
    <text evidence="6">Lacks conserved residue(s) required for the propagation of feature annotation.</text>
</comment>
<dbReference type="PANTHER" id="PTHR23359">
    <property type="entry name" value="NUCLEOTIDE KINASE"/>
    <property type="match status" value="1"/>
</dbReference>
<feature type="binding site" evidence="6">
    <location>
        <begin position="111"/>
        <end position="116"/>
    </location>
    <ligand>
        <name>ATP</name>
        <dbReference type="ChEBI" id="CHEBI:30616"/>
    </ligand>
</feature>
<dbReference type="EMBL" id="JAGTXO010000008">
    <property type="protein sequence ID" value="KAG8466266.1"/>
    <property type="molecule type" value="Genomic_DNA"/>
</dbReference>
<dbReference type="InterPro" id="IPR006266">
    <property type="entry name" value="UMP_CMP_kinase"/>
</dbReference>
<accession>A0A8J6CCM6</accession>
<keyword evidence="3 6" id="KW-0418">Kinase</keyword>
<evidence type="ECO:0000313" key="8">
    <source>
        <dbReference type="Proteomes" id="UP000751190"/>
    </source>
</evidence>
<feature type="binding site" evidence="6">
    <location>
        <position position="137"/>
    </location>
    <ligand>
        <name>a ribonucleoside 5'-phosphate</name>
        <dbReference type="ChEBI" id="CHEBI:58043"/>
    </ligand>
</feature>
<keyword evidence="6" id="KW-0539">Nucleus</keyword>
<keyword evidence="2 6" id="KW-0547">Nucleotide-binding</keyword>
<dbReference type="AlphaFoldDB" id="A0A8J6CCM6"/>
<evidence type="ECO:0000256" key="1">
    <source>
        <dbReference type="ARBA" id="ARBA00022679"/>
    </source>
</evidence>
<dbReference type="CDD" id="cd01428">
    <property type="entry name" value="ADK"/>
    <property type="match status" value="1"/>
</dbReference>
<comment type="domain">
    <text evidence="6">Consists of three domains, a large central CORE domain and two small peripheral domains, NMPbind and LID, which undergo movements during catalysis. The LID domain closes over the site of phosphoryl transfer upon ATP binding. Assembling and dissambling the active center during each catalytic cycle provides an effective means to prevent ATP hydrolysis.</text>
</comment>
<evidence type="ECO:0000256" key="6">
    <source>
        <dbReference type="HAMAP-Rule" id="MF_03172"/>
    </source>
</evidence>
<feature type="binding site" evidence="6">
    <location>
        <position position="226"/>
    </location>
    <ligand>
        <name>ATP</name>
        <dbReference type="ChEBI" id="CHEBI:30616"/>
    </ligand>
</feature>
<comment type="subcellular location">
    <subcellularLocation>
        <location evidence="6">Cytoplasm</location>
    </subcellularLocation>
    <subcellularLocation>
        <location evidence="6">Nucleus</location>
    </subcellularLocation>
</comment>
<comment type="similarity">
    <text evidence="6">Belongs to the adenylate kinase family. UMP-CMP kinase subfamily.</text>
</comment>
<dbReference type="InterPro" id="IPR027417">
    <property type="entry name" value="P-loop_NTPase"/>
</dbReference>
<dbReference type="OrthoDB" id="442176at2759"/>
<feature type="binding site" evidence="6">
    <location>
        <begin position="158"/>
        <end position="160"/>
    </location>
    <ligand>
        <name>a ribonucleoside 5'-phosphate</name>
        <dbReference type="ChEBI" id="CHEBI:58043"/>
    </ligand>
</feature>
<evidence type="ECO:0000313" key="7">
    <source>
        <dbReference type="EMBL" id="KAG8466266.1"/>
    </source>
</evidence>
<dbReference type="GO" id="GO:0016776">
    <property type="term" value="F:phosphotransferase activity, phosphate group as acceptor"/>
    <property type="evidence" value="ECO:0007669"/>
    <property type="project" value="InterPro"/>
</dbReference>
<feature type="region of interest" description="LID" evidence="6">
    <location>
        <begin position="225"/>
        <end position="235"/>
    </location>
</feature>
<keyword evidence="1 6" id="KW-0808">Transferase</keyword>
<dbReference type="HAMAP" id="MF_03172">
    <property type="entry name" value="Adenylate_kinase_UMP_CMP_kin"/>
    <property type="match status" value="1"/>
</dbReference>
<comment type="catalytic activity">
    <reaction evidence="5 6">
        <text>UMP + ATP = UDP + ADP</text>
        <dbReference type="Rhea" id="RHEA:24400"/>
        <dbReference type="ChEBI" id="CHEBI:30616"/>
        <dbReference type="ChEBI" id="CHEBI:57865"/>
        <dbReference type="ChEBI" id="CHEBI:58223"/>
        <dbReference type="ChEBI" id="CHEBI:456216"/>
        <dbReference type="EC" id="2.7.4.14"/>
    </reaction>
</comment>
<name>A0A8J6CCM6_DIALT</name>
<dbReference type="GO" id="GO:0005524">
    <property type="term" value="F:ATP binding"/>
    <property type="evidence" value="ECO:0007669"/>
    <property type="project" value="UniProtKB-KW"/>
</dbReference>
<dbReference type="InterPro" id="IPR000850">
    <property type="entry name" value="Adenylat/UMP-CMP_kin"/>
</dbReference>
<dbReference type="EC" id="2.7.4.14" evidence="6"/>
<dbReference type="GO" id="GO:0006207">
    <property type="term" value="P:'de novo' pyrimidine nucleobase biosynthetic process"/>
    <property type="evidence" value="ECO:0007669"/>
    <property type="project" value="InterPro"/>
</dbReference>
<keyword evidence="6" id="KW-0963">Cytoplasm</keyword>
<comment type="catalytic activity">
    <reaction evidence="6">
        <text>dCMP + ATP = dCDP + ADP</text>
        <dbReference type="Rhea" id="RHEA:25094"/>
        <dbReference type="ChEBI" id="CHEBI:30616"/>
        <dbReference type="ChEBI" id="CHEBI:57566"/>
        <dbReference type="ChEBI" id="CHEBI:58593"/>
        <dbReference type="ChEBI" id="CHEBI:456216"/>
        <dbReference type="EC" id="2.7.4.14"/>
    </reaction>
</comment>
<organism evidence="7 8">
    <name type="scientific">Diacronema lutheri</name>
    <name type="common">Unicellular marine alga</name>
    <name type="synonym">Monochrysis lutheri</name>
    <dbReference type="NCBI Taxonomy" id="2081491"/>
    <lineage>
        <taxon>Eukaryota</taxon>
        <taxon>Haptista</taxon>
        <taxon>Haptophyta</taxon>
        <taxon>Pavlovophyceae</taxon>
        <taxon>Pavlovales</taxon>
        <taxon>Pavlovaceae</taxon>
        <taxon>Diacronema</taxon>
    </lineage>
</organism>
<evidence type="ECO:0000256" key="2">
    <source>
        <dbReference type="ARBA" id="ARBA00022741"/>
    </source>
</evidence>
<comment type="caution">
    <text evidence="7">The sequence shown here is derived from an EMBL/GenBank/DDBJ whole genome shotgun (WGS) entry which is preliminary data.</text>
</comment>
<dbReference type="GO" id="GO:0006221">
    <property type="term" value="P:pyrimidine nucleotide biosynthetic process"/>
    <property type="evidence" value="ECO:0007669"/>
    <property type="project" value="UniProtKB-UniRule"/>
</dbReference>
<protein>
    <recommendedName>
        <fullName evidence="6">UMP-CMP kinase</fullName>
        <ecNumber evidence="6">2.7.4.14</ecNumber>
    </recommendedName>
    <alternativeName>
        <fullName evidence="6">Deoxycytidylate kinase</fullName>
        <shortName evidence="6">CK</shortName>
        <shortName evidence="6">dCMP kinase</shortName>
    </alternativeName>
    <alternativeName>
        <fullName evidence="6">Uridine monophosphate/cytidine monophosphate kinase</fullName>
        <shortName evidence="6">UMP/CMP kinase</shortName>
        <shortName evidence="6">UMP/CMPK</shortName>
    </alternativeName>
</protein>
<dbReference type="HAMAP" id="MF_00235">
    <property type="entry name" value="Adenylate_kinase_Adk"/>
    <property type="match status" value="1"/>
</dbReference>
<dbReference type="SUPFAM" id="SSF52540">
    <property type="entry name" value="P-loop containing nucleoside triphosphate hydrolases"/>
    <property type="match status" value="1"/>
</dbReference>
<gene>
    <name evidence="7" type="ORF">KFE25_002022</name>
</gene>
<comment type="function">
    <text evidence="6">Catalyzes the phosphorylation of pyrimidine nucleoside monophosphates at the expense of ATP. Plays an important role in de novo pyrimidine nucleotide biosynthesis. Has preference for UMP and CMP as phosphate acceptors.</text>
</comment>